<evidence type="ECO:0000256" key="2">
    <source>
        <dbReference type="ARBA" id="ARBA00022980"/>
    </source>
</evidence>
<dbReference type="GO" id="GO:0006412">
    <property type="term" value="P:translation"/>
    <property type="evidence" value="ECO:0007669"/>
    <property type="project" value="InterPro"/>
</dbReference>
<dbReference type="GO" id="GO:0003735">
    <property type="term" value="F:structural constituent of ribosome"/>
    <property type="evidence" value="ECO:0007669"/>
    <property type="project" value="InterPro"/>
</dbReference>
<dbReference type="Proteomes" id="UP000694380">
    <property type="component" value="Unplaced"/>
</dbReference>
<keyword evidence="6" id="KW-1185">Reference proteome</keyword>
<reference evidence="5" key="2">
    <citation type="submission" date="2025-09" db="UniProtKB">
        <authorList>
            <consortium name="Ensembl"/>
        </authorList>
    </citation>
    <scope>IDENTIFICATION</scope>
</reference>
<keyword evidence="2" id="KW-0689">Ribosomal protein</keyword>
<dbReference type="InterPro" id="IPR000630">
    <property type="entry name" value="Ribosomal_uS8"/>
</dbReference>
<reference evidence="5" key="1">
    <citation type="submission" date="2025-08" db="UniProtKB">
        <authorList>
            <consortium name="Ensembl"/>
        </authorList>
    </citation>
    <scope>IDENTIFICATION</scope>
</reference>
<evidence type="ECO:0000256" key="3">
    <source>
        <dbReference type="ARBA" id="ARBA00023274"/>
    </source>
</evidence>
<dbReference type="InterPro" id="IPR035987">
    <property type="entry name" value="Ribosomal_uS8_sf"/>
</dbReference>
<evidence type="ECO:0000256" key="1">
    <source>
        <dbReference type="ARBA" id="ARBA00006471"/>
    </source>
</evidence>
<dbReference type="Gene3D" id="3.30.1370.30">
    <property type="match status" value="2"/>
</dbReference>
<dbReference type="AlphaFoldDB" id="A0A8C3PBB8"/>
<dbReference type="PANTHER" id="PTHR11758">
    <property type="entry name" value="40S RIBOSOMAL PROTEIN S15A"/>
    <property type="match status" value="1"/>
</dbReference>
<dbReference type="GO" id="GO:1990904">
    <property type="term" value="C:ribonucleoprotein complex"/>
    <property type="evidence" value="ECO:0007669"/>
    <property type="project" value="UniProtKB-KW"/>
</dbReference>
<dbReference type="Ensembl" id="ENSCPBT00000035185.1">
    <property type="protein sequence ID" value="ENSCPBP00000029897.1"/>
    <property type="gene ID" value="ENSCPBG00000021056.1"/>
</dbReference>
<protein>
    <recommendedName>
        <fullName evidence="4">40S ribosomal protein S15a</fullName>
    </recommendedName>
</protein>
<evidence type="ECO:0000256" key="4">
    <source>
        <dbReference type="ARBA" id="ARBA00035422"/>
    </source>
</evidence>
<dbReference type="SUPFAM" id="SSF56047">
    <property type="entry name" value="Ribosomal protein S8"/>
    <property type="match status" value="1"/>
</dbReference>
<sequence>MVRMNVLAAALKSINNSEKHGKRQHGYIDEFEIIDDHRAGKIVVNLIRNWHITRMDNPIKTYISRQITLLGFQPVVP</sequence>
<comment type="similarity">
    <text evidence="1">Belongs to the universal ribosomal protein uS8 family.</text>
</comment>
<proteinExistence type="inferred from homology"/>
<evidence type="ECO:0000313" key="5">
    <source>
        <dbReference type="Ensembl" id="ENSCPBP00000029897.1"/>
    </source>
</evidence>
<evidence type="ECO:0000313" key="6">
    <source>
        <dbReference type="Proteomes" id="UP000694380"/>
    </source>
</evidence>
<dbReference type="GO" id="GO:0005840">
    <property type="term" value="C:ribosome"/>
    <property type="evidence" value="ECO:0007669"/>
    <property type="project" value="UniProtKB-KW"/>
</dbReference>
<accession>A0A8C3PBB8</accession>
<organism evidence="5 6">
    <name type="scientific">Chrysemys picta bellii</name>
    <name type="common">Western painted turtle</name>
    <name type="synonym">Emys bellii</name>
    <dbReference type="NCBI Taxonomy" id="8478"/>
    <lineage>
        <taxon>Eukaryota</taxon>
        <taxon>Metazoa</taxon>
        <taxon>Chordata</taxon>
        <taxon>Craniata</taxon>
        <taxon>Vertebrata</taxon>
        <taxon>Euteleostomi</taxon>
        <taxon>Archelosauria</taxon>
        <taxon>Testudinata</taxon>
        <taxon>Testudines</taxon>
        <taxon>Cryptodira</taxon>
        <taxon>Durocryptodira</taxon>
        <taxon>Testudinoidea</taxon>
        <taxon>Emydidae</taxon>
        <taxon>Chrysemys</taxon>
    </lineage>
</organism>
<name>A0A8C3PBB8_CHRPI</name>
<keyword evidence="3" id="KW-0687">Ribonucleoprotein</keyword>